<feature type="compositionally biased region" description="Pro residues" evidence="1">
    <location>
        <begin position="707"/>
        <end position="719"/>
    </location>
</feature>
<feature type="compositionally biased region" description="Pro residues" evidence="1">
    <location>
        <begin position="798"/>
        <end position="817"/>
    </location>
</feature>
<evidence type="ECO:0000256" key="1">
    <source>
        <dbReference type="SAM" id="MobiDB-lite"/>
    </source>
</evidence>
<feature type="region of interest" description="Disordered" evidence="1">
    <location>
        <begin position="791"/>
        <end position="826"/>
    </location>
</feature>
<reference evidence="2 3" key="1">
    <citation type="journal article" date="2012" name="Genome Biol.">
        <title>The genome of the polar eukaryotic microalga coccomyxa subellipsoidea reveals traits of cold adaptation.</title>
        <authorList>
            <person name="Blanc G."/>
            <person name="Agarkova I."/>
            <person name="Grimwood J."/>
            <person name="Kuo A."/>
            <person name="Brueggeman A."/>
            <person name="Dunigan D."/>
            <person name="Gurnon J."/>
            <person name="Ladunga I."/>
            <person name="Lindquist E."/>
            <person name="Lucas S."/>
            <person name="Pangilinan J."/>
            <person name="Proschold T."/>
            <person name="Salamov A."/>
            <person name="Schmutz J."/>
            <person name="Weeks D."/>
            <person name="Yamada T."/>
            <person name="Claverie J.M."/>
            <person name="Grigoriev I."/>
            <person name="Van Etten J."/>
            <person name="Lomsadze A."/>
            <person name="Borodovsky M."/>
        </authorList>
    </citation>
    <scope>NUCLEOTIDE SEQUENCE [LARGE SCALE GENOMIC DNA]</scope>
    <source>
        <strain evidence="2 3">C-169</strain>
    </source>
</reference>
<dbReference type="KEGG" id="csl:COCSUDRAFT_48397"/>
<feature type="compositionally biased region" description="Polar residues" evidence="1">
    <location>
        <begin position="666"/>
        <end position="678"/>
    </location>
</feature>
<dbReference type="OrthoDB" id="575872at2759"/>
<comment type="caution">
    <text evidence="2">The sequence shown here is derived from an EMBL/GenBank/DDBJ whole genome shotgun (WGS) entry which is preliminary data.</text>
</comment>
<dbReference type="Proteomes" id="UP000007264">
    <property type="component" value="Unassembled WGS sequence"/>
</dbReference>
<feature type="compositionally biased region" description="Polar residues" evidence="1">
    <location>
        <begin position="519"/>
        <end position="537"/>
    </location>
</feature>
<feature type="compositionally biased region" description="Low complexity" evidence="1">
    <location>
        <begin position="320"/>
        <end position="337"/>
    </location>
</feature>
<dbReference type="GeneID" id="17038738"/>
<feature type="compositionally biased region" description="Low complexity" evidence="1">
    <location>
        <begin position="400"/>
        <end position="411"/>
    </location>
</feature>
<keyword evidence="3" id="KW-1185">Reference proteome</keyword>
<feature type="compositionally biased region" description="Pro residues" evidence="1">
    <location>
        <begin position="476"/>
        <end position="492"/>
    </location>
</feature>
<accession>I0YQU0</accession>
<feature type="compositionally biased region" description="Low complexity" evidence="1">
    <location>
        <begin position="418"/>
        <end position="444"/>
    </location>
</feature>
<dbReference type="EMBL" id="AGSI01000014">
    <property type="protein sequence ID" value="EIE20759.1"/>
    <property type="molecule type" value="Genomic_DNA"/>
</dbReference>
<sequence>MSSKGSAPADKSLSVAEYSRQFFERVTKGAYGDTLEENRKIAGENFISLVKKLQDAGSKDDIKVPLRVLRDEIGRVFFSGVGHKKGENIETLFQLYDMLEADCQQTLKGGRTVPSKEAATATQLLEELRNRFVRLAVGETWEKFPELKFLALKRMYKYMVREQESLRLKGKLGISGSGSMSGSGKFNQKFMRSITMSPGGATWQLALDDLVKSPSNKLFPFVKLLLAENLLLETSEASGEASSTQEAKSIESGTPNASDMNTAPRATSDFSLDDLLGLGPYTGTPDADDKAPDTPAFDPFQHSLESRPSQAPSQEDHTFEATFPEPPAASAATTPVPSSNPFGASSFGKASFPANHTPSSQQLRAGSSGVYFPPPASFPQQQTPNQPGIFPPPPPGGSAGPSRSSSGAAALPPVPARTSSGSGLPLPSPTASAEGFGGSAFAASPHATRSFSASSDVEMPVSPTGSGAFPAAAGGAPPPAATGPPPQVPPTPANSSSLGEQAFATSFPPLQAASFLPAPTQQHPASSLVQPAQLSTAGSGFGSSPLQPPPLSSAGSGLGSAGIQHAGSAGIGATPTPALKAPPGPVRQLSGAFSPTRTASGPLMRANSSGPGSSLARAASGAISPPARTASLGGAGSGSFGSEGALFPAHKLQDLRCFSPPATATSGLARGTSGSENGSGHFVAPPITPLQAPGQGSGDHAAVSKPFAPPHSAPNPSPFQPQASSQAPPEQQFAAFPEAPIANGTSEHPAPTAAAIDIAGSQDMGTGFNPFGLPSPSFATPVPAFADNRFADVSPMSNAPPPPVPQPMRAPPAPPGHAPNRQYSAW</sequence>
<name>I0YQU0_COCSC</name>
<organism evidence="2 3">
    <name type="scientific">Coccomyxa subellipsoidea (strain C-169)</name>
    <name type="common">Green microalga</name>
    <dbReference type="NCBI Taxonomy" id="574566"/>
    <lineage>
        <taxon>Eukaryota</taxon>
        <taxon>Viridiplantae</taxon>
        <taxon>Chlorophyta</taxon>
        <taxon>core chlorophytes</taxon>
        <taxon>Trebouxiophyceae</taxon>
        <taxon>Trebouxiophyceae incertae sedis</taxon>
        <taxon>Coccomyxaceae</taxon>
        <taxon>Coccomyxa</taxon>
        <taxon>Coccomyxa subellipsoidea</taxon>
    </lineage>
</organism>
<feature type="compositionally biased region" description="Polar residues" evidence="1">
    <location>
        <begin position="251"/>
        <end position="270"/>
    </location>
</feature>
<feature type="region of interest" description="Disordered" evidence="1">
    <location>
        <begin position="236"/>
        <end position="625"/>
    </location>
</feature>
<feature type="region of interest" description="Disordered" evidence="1">
    <location>
        <begin position="666"/>
        <end position="776"/>
    </location>
</feature>
<proteinExistence type="predicted"/>
<feature type="compositionally biased region" description="Polar residues" evidence="1">
    <location>
        <begin position="354"/>
        <end position="365"/>
    </location>
</feature>
<dbReference type="AlphaFoldDB" id="I0YQU0"/>
<feature type="compositionally biased region" description="Low complexity" evidence="1">
    <location>
        <begin position="720"/>
        <end position="740"/>
    </location>
</feature>
<feature type="compositionally biased region" description="Low complexity" evidence="1">
    <location>
        <begin position="236"/>
        <end position="247"/>
    </location>
</feature>
<evidence type="ECO:0000313" key="2">
    <source>
        <dbReference type="EMBL" id="EIE20759.1"/>
    </source>
</evidence>
<feature type="compositionally biased region" description="Low complexity" evidence="1">
    <location>
        <begin position="463"/>
        <end position="475"/>
    </location>
</feature>
<dbReference type="RefSeq" id="XP_005645303.1">
    <property type="nucleotide sequence ID" value="XM_005645246.1"/>
</dbReference>
<evidence type="ECO:0000313" key="3">
    <source>
        <dbReference type="Proteomes" id="UP000007264"/>
    </source>
</evidence>
<protein>
    <submittedName>
        <fullName evidence="2">Uncharacterized protein</fullName>
    </submittedName>
</protein>
<gene>
    <name evidence="2" type="ORF">COCSUDRAFT_48397</name>
</gene>